<dbReference type="PANTHER" id="PTHR43356">
    <property type="entry name" value="PHOSPHATE ACETYLTRANSFERASE"/>
    <property type="match status" value="1"/>
</dbReference>
<evidence type="ECO:0000256" key="9">
    <source>
        <dbReference type="ARBA" id="ARBA00022679"/>
    </source>
</evidence>
<evidence type="ECO:0000256" key="7">
    <source>
        <dbReference type="ARBA" id="ARBA00021528"/>
    </source>
</evidence>
<dbReference type="Gene3D" id="3.40.50.10950">
    <property type="match status" value="1"/>
</dbReference>
<keyword evidence="9 12" id="KW-0808">Transferase</keyword>
<dbReference type="GO" id="GO:0005737">
    <property type="term" value="C:cytoplasm"/>
    <property type="evidence" value="ECO:0007669"/>
    <property type="project" value="UniProtKB-SubCell"/>
</dbReference>
<dbReference type="Gene3D" id="3.40.50.10750">
    <property type="entry name" value="Isocitrate/Isopropylmalate dehydrogenase-like"/>
    <property type="match status" value="1"/>
</dbReference>
<dbReference type="GO" id="GO:0006085">
    <property type="term" value="P:acetyl-CoA biosynthetic process"/>
    <property type="evidence" value="ECO:0007669"/>
    <property type="project" value="UniProtKB-UniPathway"/>
</dbReference>
<evidence type="ECO:0000256" key="6">
    <source>
        <dbReference type="ARBA" id="ARBA00012707"/>
    </source>
</evidence>
<evidence type="ECO:0000256" key="10">
    <source>
        <dbReference type="ARBA" id="ARBA00023315"/>
    </source>
</evidence>
<evidence type="ECO:0000256" key="8">
    <source>
        <dbReference type="ARBA" id="ARBA00022490"/>
    </source>
</evidence>
<evidence type="ECO:0000256" key="3">
    <source>
        <dbReference type="ARBA" id="ARBA00008756"/>
    </source>
</evidence>
<evidence type="ECO:0000256" key="4">
    <source>
        <dbReference type="ARBA" id="ARBA00009786"/>
    </source>
</evidence>
<dbReference type="Pfam" id="PF13500">
    <property type="entry name" value="AAA_26"/>
    <property type="match status" value="1"/>
</dbReference>
<evidence type="ECO:0000256" key="1">
    <source>
        <dbReference type="ARBA" id="ARBA00004496"/>
    </source>
</evidence>
<name>A0A4D6YDZ2_BUCRP</name>
<dbReference type="SUPFAM" id="SSF75138">
    <property type="entry name" value="HprK N-terminal domain-like"/>
    <property type="match status" value="1"/>
</dbReference>
<reference evidence="14 15" key="2">
    <citation type="submission" date="2019-05" db="EMBL/GenBank/DDBJ databases">
        <title>Genome evolution of the obligate endosymbiont Buchnera aphidicola.</title>
        <authorList>
            <person name="Moran N.A."/>
        </authorList>
    </citation>
    <scope>NUCLEOTIDE SEQUENCE [LARGE SCALE GENOMIC DNA]</scope>
    <source>
        <strain evidence="14 15">Rpa</strain>
    </source>
</reference>
<dbReference type="Proteomes" id="UP000298688">
    <property type="component" value="Chromosome"/>
</dbReference>
<evidence type="ECO:0000256" key="12">
    <source>
        <dbReference type="PIRNR" id="PIRNR006107"/>
    </source>
</evidence>
<evidence type="ECO:0000256" key="2">
    <source>
        <dbReference type="ARBA" id="ARBA00004989"/>
    </source>
</evidence>
<dbReference type="FunFam" id="3.40.50.10750:FF:000001">
    <property type="entry name" value="Phosphate acetyltransferase"/>
    <property type="match status" value="1"/>
</dbReference>
<reference evidence="14 15" key="1">
    <citation type="submission" date="2018-12" db="EMBL/GenBank/DDBJ databases">
        <authorList>
            <person name="Chong R.A."/>
        </authorList>
    </citation>
    <scope>NUCLEOTIDE SEQUENCE [LARGE SCALE GENOMIC DNA]</scope>
    <source>
        <strain evidence="14 15">Rpa</strain>
    </source>
</reference>
<dbReference type="RefSeq" id="WP_158336986.1">
    <property type="nucleotide sequence ID" value="NZ_CP034858.1"/>
</dbReference>
<organism evidence="14 15">
    <name type="scientific">Buchnera aphidicola subsp. Rhopalosiphum padi</name>
    <dbReference type="NCBI Taxonomy" id="98793"/>
    <lineage>
        <taxon>Bacteria</taxon>
        <taxon>Pseudomonadati</taxon>
        <taxon>Pseudomonadota</taxon>
        <taxon>Gammaproteobacteria</taxon>
        <taxon>Enterobacterales</taxon>
        <taxon>Erwiniaceae</taxon>
        <taxon>Buchnera</taxon>
    </lineage>
</organism>
<comment type="subcellular location">
    <subcellularLocation>
        <location evidence="1 12">Cytoplasm</location>
    </subcellularLocation>
</comment>
<dbReference type="EC" id="2.3.1.8" evidence="6 12"/>
<dbReference type="NCBIfam" id="NF004167">
    <property type="entry name" value="PRK05632.1"/>
    <property type="match status" value="1"/>
</dbReference>
<proteinExistence type="inferred from homology"/>
<dbReference type="AlphaFoldDB" id="A0A4D6YDZ2"/>
<dbReference type="InterPro" id="IPR042113">
    <property type="entry name" value="P_AcTrfase_dom1"/>
</dbReference>
<evidence type="ECO:0000313" key="15">
    <source>
        <dbReference type="Proteomes" id="UP000298688"/>
    </source>
</evidence>
<evidence type="ECO:0000259" key="13">
    <source>
        <dbReference type="Pfam" id="PF01515"/>
    </source>
</evidence>
<dbReference type="InterPro" id="IPR042112">
    <property type="entry name" value="P_AcTrfase_dom2"/>
</dbReference>
<dbReference type="InterPro" id="IPR016475">
    <property type="entry name" value="P-Actrans_bac"/>
</dbReference>
<evidence type="ECO:0000256" key="11">
    <source>
        <dbReference type="ARBA" id="ARBA00031108"/>
    </source>
</evidence>
<evidence type="ECO:0000256" key="5">
    <source>
        <dbReference type="ARBA" id="ARBA00011643"/>
    </source>
</evidence>
<dbReference type="NCBIfam" id="TIGR00651">
    <property type="entry name" value="pta"/>
    <property type="match status" value="1"/>
</dbReference>
<protein>
    <recommendedName>
        <fullName evidence="7 12">Phosphate acetyltransferase</fullName>
        <ecNumber evidence="6 12">2.3.1.8</ecNumber>
    </recommendedName>
    <alternativeName>
        <fullName evidence="11 12">Phosphotransacetylase</fullName>
    </alternativeName>
</protein>
<sequence>MSRIIMLVPLDENVSLTTISLSLLYFFNKEEQKNYFKSFSYFPLIKSDNINFIRKCFSKKINILDDINFSKKIFNSYKYSSLVNKIIKECFNREKMNELILIKGINKEEHCDADQINFDIAQNIDAEVILIENLKELSLEYFRKKEEKIHFFLQQKKYKNFLGVIFNEINSPFIKMKYNFIDKLTILKNIKQSTCIDEIKKKFSFNSFFTVIAFIPWNKNLLQSSVINIFKFLNANLINTISIKNTFIKNITIFDEDCSIILKKNYTNTLVLVALSRMEIFFKTLRLLLKPKEIGAILLTGVLKINKNSIELLKFLINQGIPIFFTKQNTIEILSQLQKFNFNINIQNKVFIKNLLEYISSFFNKNSLISEKNKTTIDYKKTYSPKNFCYRLKKLSKRKSKRIILPESYEIRILKSAEICHRLGIAECILLGDPKKIYNIANQNGIFLNKNIEIINPFLIRDKYISRLLEIRKNKNIDEVFAKKQLKDNVVLATLILESGEVDGLVSGTVHTTANTIRPALQIIKTNSIYSLVSSIFFMLLPNEVLIYGDCAINIEPNAEELAEIAIQSADSAKIFGIEPRIAMLSYSTGFSGSGWQVEKVRDATSIVKRKRPDLIIDGPIQYDAAISKEVAKLKTPYSSILGSANVFIFPDLNSGNITYKAVQRSTDLICIGPMLQGLKKPVNDLSRGASVEDIVYTIALTSIQSL</sequence>
<keyword evidence="8 12" id="KW-0963">Cytoplasm</keyword>
<dbReference type="PIRSF" id="PIRSF006107">
    <property type="entry name" value="PhpActrans_proteobac"/>
    <property type="match status" value="1"/>
</dbReference>
<dbReference type="UniPathway" id="UPA00340">
    <property type="reaction ID" value="UER00459"/>
</dbReference>
<comment type="function">
    <text evidence="12">Involved in acetate metabolism.</text>
</comment>
<comment type="similarity">
    <text evidence="3 12">In the C-terminal section; belongs to the phosphate acetyltransferase and butyryltransferase family.</text>
</comment>
<dbReference type="OrthoDB" id="9808984at2"/>
<dbReference type="InterPro" id="IPR004614">
    <property type="entry name" value="P_AcTrfase"/>
</dbReference>
<comment type="domain">
    <text evidence="12">The N-terminal region seems to be important for proper quaternary structure. The C-terminal region contains the substrate-binding site.</text>
</comment>
<comment type="catalytic activity">
    <reaction evidence="12">
        <text>acetyl-CoA + phosphate = acetyl phosphate + CoA</text>
        <dbReference type="Rhea" id="RHEA:19521"/>
        <dbReference type="ChEBI" id="CHEBI:22191"/>
        <dbReference type="ChEBI" id="CHEBI:43474"/>
        <dbReference type="ChEBI" id="CHEBI:57287"/>
        <dbReference type="ChEBI" id="CHEBI:57288"/>
        <dbReference type="EC" id="2.3.1.8"/>
    </reaction>
</comment>
<dbReference type="InterPro" id="IPR002505">
    <property type="entry name" value="PTA_PTB"/>
</dbReference>
<dbReference type="Gene3D" id="3.40.1390.20">
    <property type="entry name" value="HprK N-terminal domain-like"/>
    <property type="match status" value="1"/>
</dbReference>
<comment type="pathway">
    <text evidence="2 12">Metabolic intermediate biosynthesis; acetyl-CoA biosynthesis; acetyl-CoA from acetate: step 2/2.</text>
</comment>
<dbReference type="InterPro" id="IPR050500">
    <property type="entry name" value="Phos_Acetyltrans/Butyryltrans"/>
</dbReference>
<dbReference type="NCBIfam" id="NF007233">
    <property type="entry name" value="PRK09653.1"/>
    <property type="match status" value="1"/>
</dbReference>
<dbReference type="InterPro" id="IPR028979">
    <property type="entry name" value="Ser_kin/Pase_Hpr-like_N_sf"/>
</dbReference>
<dbReference type="EMBL" id="CP034858">
    <property type="protein sequence ID" value="QCI24831.1"/>
    <property type="molecule type" value="Genomic_DNA"/>
</dbReference>
<keyword evidence="10 12" id="KW-0012">Acyltransferase</keyword>
<gene>
    <name evidence="14" type="ORF">D9V76_00920</name>
</gene>
<feature type="domain" description="Phosphate acetyl/butaryl transferase" evidence="13">
    <location>
        <begin position="388"/>
        <end position="702"/>
    </location>
</feature>
<comment type="similarity">
    <text evidence="4 12">In the N-terminal section; belongs to the CobB/CobQ family.</text>
</comment>
<accession>A0A4D6YDZ2</accession>
<dbReference type="Pfam" id="PF01515">
    <property type="entry name" value="PTA_PTB"/>
    <property type="match status" value="1"/>
</dbReference>
<comment type="subunit">
    <text evidence="5">Homohexamer.</text>
</comment>
<evidence type="ECO:0000313" key="14">
    <source>
        <dbReference type="EMBL" id="QCI24831.1"/>
    </source>
</evidence>
<dbReference type="SUPFAM" id="SSF53659">
    <property type="entry name" value="Isocitrate/Isopropylmalate dehydrogenase-like"/>
    <property type="match status" value="1"/>
</dbReference>
<dbReference type="GO" id="GO:0008959">
    <property type="term" value="F:phosphate acetyltransferase activity"/>
    <property type="evidence" value="ECO:0007669"/>
    <property type="project" value="UniProtKB-EC"/>
</dbReference>
<dbReference type="PANTHER" id="PTHR43356:SF3">
    <property type="entry name" value="PHOSPHATE ACETYLTRANSFERASE"/>
    <property type="match status" value="1"/>
</dbReference>